<evidence type="ECO:0000256" key="4">
    <source>
        <dbReference type="ARBA" id="ARBA00022898"/>
    </source>
</evidence>
<dbReference type="PANTHER" id="PTHR42778:SF1">
    <property type="entry name" value="2-AMINOETHYLPHOSPHONATE--PYRUVATE TRANSAMINASE"/>
    <property type="match status" value="1"/>
</dbReference>
<dbReference type="NCBIfam" id="NF010006">
    <property type="entry name" value="PRK13479.1"/>
    <property type="match status" value="1"/>
</dbReference>
<dbReference type="EC" id="2.6.1.44" evidence="7"/>
<evidence type="ECO:0000256" key="9">
    <source>
        <dbReference type="PIRSR" id="PIRSR000524-50"/>
    </source>
</evidence>
<organism evidence="11 12">
    <name type="scientific">Rotaria sordida</name>
    <dbReference type="NCBI Taxonomy" id="392033"/>
    <lineage>
        <taxon>Eukaryota</taxon>
        <taxon>Metazoa</taxon>
        <taxon>Spiralia</taxon>
        <taxon>Gnathifera</taxon>
        <taxon>Rotifera</taxon>
        <taxon>Eurotatoria</taxon>
        <taxon>Bdelloidea</taxon>
        <taxon>Philodinida</taxon>
        <taxon>Philodinidae</taxon>
        <taxon>Rotaria</taxon>
    </lineage>
</organism>
<dbReference type="GO" id="GO:0019700">
    <property type="term" value="P:organic phosphonate catabolic process"/>
    <property type="evidence" value="ECO:0007669"/>
    <property type="project" value="InterPro"/>
</dbReference>
<feature type="binding site" evidence="8">
    <location>
        <position position="345"/>
    </location>
    <ligand>
        <name>substrate</name>
    </ligand>
</feature>
<proteinExistence type="inferred from homology"/>
<comment type="cofactor">
    <cofactor evidence="1 7 9">
        <name>pyridoxal 5'-phosphate</name>
        <dbReference type="ChEBI" id="CHEBI:597326"/>
    </cofactor>
</comment>
<dbReference type="InterPro" id="IPR000192">
    <property type="entry name" value="Aminotrans_V_dom"/>
</dbReference>
<evidence type="ECO:0000256" key="8">
    <source>
        <dbReference type="PIRSR" id="PIRSR000524-1"/>
    </source>
</evidence>
<feature type="domain" description="Aminotransferase class V" evidence="10">
    <location>
        <begin position="36"/>
        <end position="301"/>
    </location>
</feature>
<dbReference type="GO" id="GO:0047304">
    <property type="term" value="F:2-aminoethylphosphonate-pyruvate transaminase activity"/>
    <property type="evidence" value="ECO:0007669"/>
    <property type="project" value="UniProtKB-EC"/>
</dbReference>
<dbReference type="InterPro" id="IPR015421">
    <property type="entry name" value="PyrdxlP-dep_Trfase_major"/>
</dbReference>
<comment type="caution">
    <text evidence="11">The sequence shown here is derived from an EMBL/GenBank/DDBJ whole genome shotgun (WGS) entry which is preliminary data.</text>
</comment>
<dbReference type="PANTHER" id="PTHR42778">
    <property type="entry name" value="2-AMINOETHYLPHOSPHONATE--PYRUVATE TRANSAMINASE"/>
    <property type="match status" value="1"/>
</dbReference>
<dbReference type="SUPFAM" id="SSF53383">
    <property type="entry name" value="PLP-dependent transferases"/>
    <property type="match status" value="1"/>
</dbReference>
<dbReference type="PIRSF" id="PIRSF000524">
    <property type="entry name" value="SPT"/>
    <property type="match status" value="1"/>
</dbReference>
<dbReference type="Gene3D" id="3.90.1150.10">
    <property type="entry name" value="Aspartate Aminotransferase, domain 1"/>
    <property type="match status" value="1"/>
</dbReference>
<evidence type="ECO:0000259" key="10">
    <source>
        <dbReference type="Pfam" id="PF00266"/>
    </source>
</evidence>
<dbReference type="HAMAP" id="MF_01376">
    <property type="entry name" value="PhnW_aminotrans_5"/>
    <property type="match status" value="1"/>
</dbReference>
<gene>
    <name evidence="11" type="ORF">SEV965_LOCUS8284</name>
</gene>
<evidence type="ECO:0000313" key="11">
    <source>
        <dbReference type="EMBL" id="CAF0951528.1"/>
    </source>
</evidence>
<dbReference type="InterPro" id="IPR024169">
    <property type="entry name" value="SP_NH2Trfase/AEP_transaminase"/>
</dbReference>
<keyword evidence="5" id="KW-0670">Pyruvate</keyword>
<dbReference type="InterPro" id="IPR012703">
    <property type="entry name" value="NH2EtPonate_pyrv_transaminase"/>
</dbReference>
<evidence type="ECO:0000256" key="7">
    <source>
        <dbReference type="PIRNR" id="PIRNR000524"/>
    </source>
</evidence>
<dbReference type="InterPro" id="IPR015424">
    <property type="entry name" value="PyrdxlP-dep_Trfase"/>
</dbReference>
<evidence type="ECO:0000256" key="2">
    <source>
        <dbReference type="ARBA" id="ARBA00022576"/>
    </source>
</evidence>
<keyword evidence="4 7" id="KW-0663">Pyridoxal phosphate</keyword>
<comment type="similarity">
    <text evidence="7">Belongs to the class-V pyridoxal-phosphate-dependent aminotransferase family.</text>
</comment>
<keyword evidence="2" id="KW-0032">Aminotransferase</keyword>
<dbReference type="GO" id="GO:0008453">
    <property type="term" value="F:alanine-glyoxylate transaminase activity"/>
    <property type="evidence" value="ECO:0007669"/>
    <property type="project" value="UniProtKB-EC"/>
</dbReference>
<protein>
    <recommendedName>
        <fullName evidence="7">Alanine--glyoxylate aminotransferase</fullName>
        <ecNumber evidence="7">2.6.1.44</ecNumber>
    </recommendedName>
</protein>
<evidence type="ECO:0000256" key="6">
    <source>
        <dbReference type="ARBA" id="ARBA00049460"/>
    </source>
</evidence>
<evidence type="ECO:0000256" key="3">
    <source>
        <dbReference type="ARBA" id="ARBA00022679"/>
    </source>
</evidence>
<dbReference type="NCBIfam" id="TIGR02326">
    <property type="entry name" value="transamin_PhnW"/>
    <property type="match status" value="1"/>
</dbReference>
<dbReference type="InterPro" id="IPR015422">
    <property type="entry name" value="PyrdxlP-dep_Trfase_small"/>
</dbReference>
<evidence type="ECO:0000256" key="5">
    <source>
        <dbReference type="ARBA" id="ARBA00023317"/>
    </source>
</evidence>
<dbReference type="NCBIfam" id="TIGR03301">
    <property type="entry name" value="PhnW-AepZ"/>
    <property type="match status" value="1"/>
</dbReference>
<dbReference type="EMBL" id="CAJNOU010000301">
    <property type="protein sequence ID" value="CAF0951528.1"/>
    <property type="molecule type" value="Genomic_DNA"/>
</dbReference>
<evidence type="ECO:0000256" key="1">
    <source>
        <dbReference type="ARBA" id="ARBA00001933"/>
    </source>
</evidence>
<comment type="catalytic activity">
    <reaction evidence="6">
        <text>(2-aminoethyl)phosphonate + pyruvate = phosphonoacetaldehyde + L-alanine</text>
        <dbReference type="Rhea" id="RHEA:17021"/>
        <dbReference type="ChEBI" id="CHEBI:15361"/>
        <dbReference type="ChEBI" id="CHEBI:57418"/>
        <dbReference type="ChEBI" id="CHEBI:57972"/>
        <dbReference type="ChEBI" id="CHEBI:58383"/>
        <dbReference type="EC" id="2.6.1.37"/>
    </reaction>
</comment>
<reference evidence="11" key="1">
    <citation type="submission" date="2021-02" db="EMBL/GenBank/DDBJ databases">
        <authorList>
            <person name="Nowell W R."/>
        </authorList>
    </citation>
    <scope>NUCLEOTIDE SEQUENCE</scope>
</reference>
<accession>A0A814DDC3</accession>
<name>A0A814DDC3_9BILA</name>
<dbReference type="Proteomes" id="UP000663889">
    <property type="component" value="Unassembled WGS sequence"/>
</dbReference>
<dbReference type="Pfam" id="PF00266">
    <property type="entry name" value="Aminotran_5"/>
    <property type="match status" value="1"/>
</dbReference>
<keyword evidence="3" id="KW-0808">Transferase</keyword>
<sequence>MDTKENDSKLFTPGPLTTSLTVKQAMLHDLGSRDTIFINIISYIREKLLELADASPDEYTTVLIPGSGTYAVEATFSTSVPRQDAKILIIENGAYGQRMIKICQALNIPYDVISFGETERVQIDLVANKLKLNTYTHVAIIHCETTSGILNPIEEIGQLVYDHGTTKGSTVYIVDSMSGFGAIPVSLRNGHITYLISSSNKCIEGVPGFAFVISKRKHLLTCQGQARSLVLDLYDQYTYMEQSKQFRFTPPTHTMLAFKRALDELEQEGGVQGRARRYQNNNRVIRDQMKALGFVELIKPEYQTYIITSYYYPPAPFQFQTFYNKLSDKHQLIYPGKTTVADCFRIGNIGRLFENDMITLVTCIKEECLKHERTPAIIEGEALSSRLTQESIAFQINYFSISSTISIDDEIENNKFHITDY</sequence>
<comment type="catalytic activity">
    <reaction evidence="7">
        <text>glyoxylate + L-alanine = glycine + pyruvate</text>
        <dbReference type="Rhea" id="RHEA:24248"/>
        <dbReference type="ChEBI" id="CHEBI:15361"/>
        <dbReference type="ChEBI" id="CHEBI:36655"/>
        <dbReference type="ChEBI" id="CHEBI:57305"/>
        <dbReference type="ChEBI" id="CHEBI:57972"/>
        <dbReference type="EC" id="2.6.1.44"/>
    </reaction>
</comment>
<evidence type="ECO:0000313" key="12">
    <source>
        <dbReference type="Proteomes" id="UP000663889"/>
    </source>
</evidence>
<feature type="modified residue" description="N6-(pyridoxal phosphate)lysine" evidence="9">
    <location>
        <position position="201"/>
    </location>
</feature>
<dbReference type="Gene3D" id="3.40.640.10">
    <property type="entry name" value="Type I PLP-dependent aspartate aminotransferase-like (Major domain)"/>
    <property type="match status" value="1"/>
</dbReference>
<dbReference type="AlphaFoldDB" id="A0A814DDC3"/>